<feature type="region of interest" description="Disordered" evidence="3">
    <location>
        <begin position="1126"/>
        <end position="1151"/>
    </location>
</feature>
<gene>
    <name evidence="5" type="ORF">P168DRAFT_321089</name>
</gene>
<keyword evidence="1" id="KW-0863">Zinc-finger</keyword>
<feature type="compositionally biased region" description="Basic and acidic residues" evidence="3">
    <location>
        <begin position="458"/>
        <end position="476"/>
    </location>
</feature>
<feature type="region of interest" description="Disordered" evidence="3">
    <location>
        <begin position="300"/>
        <end position="371"/>
    </location>
</feature>
<dbReference type="EMBL" id="MSFM01000011">
    <property type="protein sequence ID" value="PKY01501.1"/>
    <property type="molecule type" value="Genomic_DNA"/>
</dbReference>
<evidence type="ECO:0000259" key="4">
    <source>
        <dbReference type="PROSITE" id="PS50157"/>
    </source>
</evidence>
<feature type="compositionally biased region" description="Pro residues" evidence="3">
    <location>
        <begin position="14"/>
        <end position="23"/>
    </location>
</feature>
<dbReference type="GO" id="GO:0006355">
    <property type="term" value="P:regulation of DNA-templated transcription"/>
    <property type="evidence" value="ECO:0007669"/>
    <property type="project" value="InterPro"/>
</dbReference>
<feature type="compositionally biased region" description="Polar residues" evidence="3">
    <location>
        <begin position="67"/>
        <end position="79"/>
    </location>
</feature>
<feature type="compositionally biased region" description="Pro residues" evidence="3">
    <location>
        <begin position="336"/>
        <end position="348"/>
    </location>
</feature>
<dbReference type="PANTHER" id="PTHR36167">
    <property type="entry name" value="C2H2 FINGER DOMAIN TRANSCRIPTION FACTOR (EUROFUNG)-RELATED"/>
    <property type="match status" value="1"/>
</dbReference>
<evidence type="ECO:0000256" key="3">
    <source>
        <dbReference type="SAM" id="MobiDB-lite"/>
    </source>
</evidence>
<keyword evidence="1" id="KW-0479">Metal-binding</keyword>
<feature type="region of interest" description="Disordered" evidence="3">
    <location>
        <begin position="771"/>
        <end position="794"/>
    </location>
</feature>
<evidence type="ECO:0000256" key="1">
    <source>
        <dbReference type="PROSITE-ProRule" id="PRU00042"/>
    </source>
</evidence>
<dbReference type="GeneID" id="36547956"/>
<dbReference type="VEuPathDB" id="FungiDB:P168DRAFT_321089"/>
<feature type="compositionally biased region" description="Basic and acidic residues" evidence="3">
    <location>
        <begin position="300"/>
        <end position="320"/>
    </location>
</feature>
<keyword evidence="1" id="KW-0862">Zinc</keyword>
<dbReference type="GO" id="GO:0008270">
    <property type="term" value="F:zinc ion binding"/>
    <property type="evidence" value="ECO:0007669"/>
    <property type="project" value="UniProtKB-KW"/>
</dbReference>
<feature type="region of interest" description="Disordered" evidence="3">
    <location>
        <begin position="1"/>
        <end position="235"/>
    </location>
</feature>
<dbReference type="Pfam" id="PF13041">
    <property type="entry name" value="PPR_2"/>
    <property type="match status" value="1"/>
</dbReference>
<feature type="domain" description="C2H2-type" evidence="4">
    <location>
        <begin position="258"/>
        <end position="289"/>
    </location>
</feature>
<dbReference type="InterPro" id="IPR039327">
    <property type="entry name" value="CON7-like"/>
</dbReference>
<feature type="region of interest" description="Disordered" evidence="3">
    <location>
        <begin position="827"/>
        <end position="850"/>
    </location>
</feature>
<dbReference type="NCBIfam" id="TIGR00756">
    <property type="entry name" value="PPR"/>
    <property type="match status" value="1"/>
</dbReference>
<sequence>MDHRPASEYAQPGSPFPYPPPPAATHSEIPAADQTSAAATAHPYTPQPEVRANHQYTPQPEVRPAANISSSNTPQSDYGLNQPPAARSPAYPEYLARPPPQYHHAPNTQPGGAAGMAQATSPSMTTLHDGQHNGHRNHSNVKSDPDVPIDPSIAASSPTYPPPYSPYQPSGHDMAQYQGHPPPPPHQMYTRPDWSHGYGQHQHGLPGPYTTPATTVGPASPATTAGPRPGQVYSFVPIPGAQQHKRPRRRYEEIERMYKCGWNGCEKAYGTLNHLNAHVTMQSHGAKRTPEEFKEIRKEWKARKKEEENARKAAEERERTAAAQAAQASQVDAPGAPDPSQTPQPPTYPGNVRPQLPPIGYQPADGQVPGQYGAPAGGMVYQSNGQMYPPGNYPHSPYGQGGQVYQQPNWSGGIRGVFGQRALSISQSANSRRIGSPVSIRKFSTEHEPSDWDALNRDTLARETPDAPETRTRHTNDAAADPLLDIAAAGTSLKARGRVDLTSPVNRKVVDMEIKWLKDPRALADRVARLLGAGNVALAAALVREAQKERIECSVAWNRLLEYCMESGRALAAFKFYHEMKKRGRKPTSRTYTIMLDGLSQAGKDAGLDPVKTALSIYRSISAPNSFVEQNIIHGNAMLKVCCYHTDLETLWQVAGELPEDGPNSPDPTTYSIILRAIYDAAQKDLAAERAPDTDRALARKAQSVAEGKRIWADVVYRWRKGQMELDNRLVSAMAKVLQGGSTDRDCYDVFALLNQTAGIPILAKKPPTEIRGRRAAGSRLQAGRSRESEEMEDVPFVDEGEQLYRPRAISKPEEEEEEENFDDIFNPVVPEDVSSPENGRTAEASGPKHIPVGNRELTLILQTCMEMTQALGAGKGYWQHLTQEDHPYKVEPDMGAYHEYLRLLRLARGSRLAAEVVRDQMVPAKVVSGTSFHIALSSCRRDRKNMNVLKHANELIRLMGEALVLPDSRVLEGYLDLIRTLERNPQSLVTLNGLDTANKASKKLGNLGRELQIALQKVAVEQLRPHVTKLATALEHGQVVPIGRRLPRNMLQHAADGSMSVKVLIQYRGLMDNILKPEHATSVSKDERKALENEARELRKYSKAELEKKYAKMLVAPTPEQILEFKDRENADAAPADAAPEEVGNSNVEV</sequence>
<evidence type="ECO:0000256" key="2">
    <source>
        <dbReference type="PROSITE-ProRule" id="PRU00708"/>
    </source>
</evidence>
<feature type="compositionally biased region" description="Low complexity" evidence="3">
    <location>
        <begin position="31"/>
        <end position="41"/>
    </location>
</feature>
<dbReference type="RefSeq" id="XP_024690095.1">
    <property type="nucleotide sequence ID" value="XM_024840432.1"/>
</dbReference>
<dbReference type="PROSITE" id="PS50157">
    <property type="entry name" value="ZINC_FINGER_C2H2_2"/>
    <property type="match status" value="1"/>
</dbReference>
<feature type="repeat" description="PPR" evidence="2">
    <location>
        <begin position="553"/>
        <end position="587"/>
    </location>
</feature>
<name>A0A2I1CV55_ASPC2</name>
<accession>A0A2I1CV55</accession>
<feature type="compositionally biased region" description="Low complexity" evidence="3">
    <location>
        <begin position="1133"/>
        <end position="1143"/>
    </location>
</feature>
<dbReference type="PROSITE" id="PS51375">
    <property type="entry name" value="PPR"/>
    <property type="match status" value="1"/>
</dbReference>
<dbReference type="Proteomes" id="UP000234254">
    <property type="component" value="Unassembled WGS sequence"/>
</dbReference>
<evidence type="ECO:0000313" key="6">
    <source>
        <dbReference type="Proteomes" id="UP000234254"/>
    </source>
</evidence>
<proteinExistence type="predicted"/>
<dbReference type="PANTHER" id="PTHR36167:SF3">
    <property type="entry name" value="C2H2 FINGER DOMAIN TRANSCRIPTION FACTOR (EUROFUNG)-RELATED"/>
    <property type="match status" value="1"/>
</dbReference>
<dbReference type="InterPro" id="IPR002885">
    <property type="entry name" value="PPR_rpt"/>
</dbReference>
<dbReference type="Gene3D" id="1.25.40.10">
    <property type="entry name" value="Tetratricopeptide repeat domain"/>
    <property type="match status" value="1"/>
</dbReference>
<dbReference type="AlphaFoldDB" id="A0A2I1CV55"/>
<dbReference type="PROSITE" id="PS00028">
    <property type="entry name" value="ZINC_FINGER_C2H2_1"/>
    <property type="match status" value="1"/>
</dbReference>
<feature type="compositionally biased region" description="Polar residues" evidence="3">
    <location>
        <begin position="118"/>
        <end position="128"/>
    </location>
</feature>
<organism evidence="5 6">
    <name type="scientific">Aspergillus campestris (strain IBT 28561)</name>
    <dbReference type="NCBI Taxonomy" id="1392248"/>
    <lineage>
        <taxon>Eukaryota</taxon>
        <taxon>Fungi</taxon>
        <taxon>Dikarya</taxon>
        <taxon>Ascomycota</taxon>
        <taxon>Pezizomycotina</taxon>
        <taxon>Eurotiomycetes</taxon>
        <taxon>Eurotiomycetidae</taxon>
        <taxon>Eurotiales</taxon>
        <taxon>Aspergillaceae</taxon>
        <taxon>Aspergillus</taxon>
        <taxon>Aspergillus subgen. Circumdati</taxon>
    </lineage>
</organism>
<evidence type="ECO:0000313" key="5">
    <source>
        <dbReference type="EMBL" id="PKY01501.1"/>
    </source>
</evidence>
<dbReference type="OrthoDB" id="185373at2759"/>
<protein>
    <recommendedName>
        <fullName evidence="4">C2H2-type domain-containing protein</fullName>
    </recommendedName>
</protein>
<feature type="region of interest" description="Disordered" evidence="3">
    <location>
        <begin position="458"/>
        <end position="479"/>
    </location>
</feature>
<comment type="caution">
    <text evidence="5">The sequence shown here is derived from an EMBL/GenBank/DDBJ whole genome shotgun (WGS) entry which is preliminary data.</text>
</comment>
<dbReference type="InterPro" id="IPR011990">
    <property type="entry name" value="TPR-like_helical_dom_sf"/>
</dbReference>
<dbReference type="InterPro" id="IPR013087">
    <property type="entry name" value="Znf_C2H2_type"/>
</dbReference>
<reference evidence="5" key="1">
    <citation type="submission" date="2016-12" db="EMBL/GenBank/DDBJ databases">
        <title>The genomes of Aspergillus section Nigri reveals drivers in fungal speciation.</title>
        <authorList>
            <consortium name="DOE Joint Genome Institute"/>
            <person name="Vesth T.C."/>
            <person name="Nybo J."/>
            <person name="Theobald S."/>
            <person name="Brandl J."/>
            <person name="Frisvad J.C."/>
            <person name="Nielsen K.F."/>
            <person name="Lyhne E.K."/>
            <person name="Kogle M.E."/>
            <person name="Kuo A."/>
            <person name="Riley R."/>
            <person name="Clum A."/>
            <person name="Nolan M."/>
            <person name="Lipzen A."/>
            <person name="Salamov A."/>
            <person name="Henrissat B."/>
            <person name="Wiebenga A."/>
            <person name="De vries R.P."/>
            <person name="Grigoriev I.V."/>
            <person name="Mortensen U.H."/>
            <person name="Andersen M.R."/>
            <person name="Baker S.E."/>
        </authorList>
    </citation>
    <scope>NUCLEOTIDE SEQUENCE</scope>
    <source>
        <strain evidence="5">IBT 28561</strain>
    </source>
</reference>
<keyword evidence="6" id="KW-1185">Reference proteome</keyword>